<name>A0A0R1MGE1_9LACO</name>
<dbReference type="STRING" id="1423759.FC92_GL001777"/>
<accession>A0A0R1MGE1</accession>
<reference evidence="3 4" key="1">
    <citation type="journal article" date="2015" name="Genome Announc.">
        <title>Expanding the biotechnology potential of lactobacilli through comparative genomics of 213 strains and associated genera.</title>
        <authorList>
            <person name="Sun Z."/>
            <person name="Harris H.M."/>
            <person name="McCann A."/>
            <person name="Guo C."/>
            <person name="Argimon S."/>
            <person name="Zhang W."/>
            <person name="Yang X."/>
            <person name="Jeffery I.B."/>
            <person name="Cooney J.C."/>
            <person name="Kagawa T.F."/>
            <person name="Liu W."/>
            <person name="Song Y."/>
            <person name="Salvetti E."/>
            <person name="Wrobel A."/>
            <person name="Rasinkangas P."/>
            <person name="Parkhill J."/>
            <person name="Rea M.C."/>
            <person name="O'Sullivan O."/>
            <person name="Ritari J."/>
            <person name="Douillard F.P."/>
            <person name="Paul Ross R."/>
            <person name="Yang R."/>
            <person name="Briner A.E."/>
            <person name="Felis G.E."/>
            <person name="de Vos W.M."/>
            <person name="Barrangou R."/>
            <person name="Klaenhammer T.R."/>
            <person name="Caufield P.W."/>
            <person name="Cui Y."/>
            <person name="Zhang H."/>
            <person name="O'Toole P.W."/>
        </authorList>
    </citation>
    <scope>NUCLEOTIDE SEQUENCE [LARGE SCALE GENOMIC DNA]</scope>
    <source>
        <strain evidence="3 4">DSM 19519</strain>
    </source>
</reference>
<proteinExistence type="predicted"/>
<evidence type="ECO:0000259" key="2">
    <source>
        <dbReference type="Pfam" id="PF09278"/>
    </source>
</evidence>
<dbReference type="Pfam" id="PF09278">
    <property type="entry name" value="MerR-DNA-bind"/>
    <property type="match status" value="1"/>
</dbReference>
<dbReference type="InterPro" id="IPR015358">
    <property type="entry name" value="Tscrpt_reg_MerR_DNA-bd"/>
</dbReference>
<organism evidence="3 4">
    <name type="scientific">Liquorilactobacillus hordei DSM 19519</name>
    <dbReference type="NCBI Taxonomy" id="1423759"/>
    <lineage>
        <taxon>Bacteria</taxon>
        <taxon>Bacillati</taxon>
        <taxon>Bacillota</taxon>
        <taxon>Bacilli</taxon>
        <taxon>Lactobacillales</taxon>
        <taxon>Lactobacillaceae</taxon>
        <taxon>Liquorilactobacillus</taxon>
    </lineage>
</organism>
<evidence type="ECO:0000313" key="3">
    <source>
        <dbReference type="EMBL" id="KRL04106.1"/>
    </source>
</evidence>
<dbReference type="EMBL" id="AZDX01000055">
    <property type="protein sequence ID" value="KRL04106.1"/>
    <property type="molecule type" value="Genomic_DNA"/>
</dbReference>
<keyword evidence="4" id="KW-1185">Reference proteome</keyword>
<feature type="coiled-coil region" evidence="1">
    <location>
        <begin position="22"/>
        <end position="77"/>
    </location>
</feature>
<feature type="domain" description="Transcription regulator MerR DNA binding" evidence="2">
    <location>
        <begin position="2"/>
        <end position="49"/>
    </location>
</feature>
<dbReference type="PATRIC" id="fig|1423759.3.peg.1857"/>
<dbReference type="Gene3D" id="1.10.1660.10">
    <property type="match status" value="1"/>
</dbReference>
<comment type="caution">
    <text evidence="3">The sequence shown here is derived from an EMBL/GenBank/DDBJ whole genome shotgun (WGS) entry which is preliminary data.</text>
</comment>
<evidence type="ECO:0000256" key="1">
    <source>
        <dbReference type="SAM" id="Coils"/>
    </source>
</evidence>
<keyword evidence="1" id="KW-0175">Coiled coil</keyword>
<sequence length="87" mass="10244">MRAAGMSVDNLRKYMQLVDAPGDNAQKQIALLKEQLIQMEEKRNNIQAAVELLHYKLDHYYDHVNLAEKELKRLDQQHDISKKIRNN</sequence>
<gene>
    <name evidence="3" type="ORF">FC92_GL001777</name>
</gene>
<dbReference type="Proteomes" id="UP000051448">
    <property type="component" value="Unassembled WGS sequence"/>
</dbReference>
<dbReference type="InterPro" id="IPR009061">
    <property type="entry name" value="DNA-bd_dom_put_sf"/>
</dbReference>
<evidence type="ECO:0000313" key="4">
    <source>
        <dbReference type="Proteomes" id="UP000051448"/>
    </source>
</evidence>
<dbReference type="SUPFAM" id="SSF46955">
    <property type="entry name" value="Putative DNA-binding domain"/>
    <property type="match status" value="1"/>
</dbReference>
<protein>
    <recommendedName>
        <fullName evidence="2">Transcription regulator MerR DNA binding domain-containing protein</fullName>
    </recommendedName>
</protein>
<dbReference type="AlphaFoldDB" id="A0A0R1MGE1"/>